<evidence type="ECO:0000259" key="5">
    <source>
        <dbReference type="SMART" id="SM00415"/>
    </source>
</evidence>
<feature type="region of interest" description="Disordered" evidence="4">
    <location>
        <begin position="189"/>
        <end position="217"/>
    </location>
</feature>
<proteinExistence type="predicted"/>
<feature type="compositionally biased region" description="Low complexity" evidence="4">
    <location>
        <begin position="189"/>
        <end position="198"/>
    </location>
</feature>
<feature type="compositionally biased region" description="Polar residues" evidence="4">
    <location>
        <begin position="206"/>
        <end position="217"/>
    </location>
</feature>
<dbReference type="PANTHER" id="PTHR10015:SF427">
    <property type="entry name" value="HEAT SHOCK FACTOR PROTEIN"/>
    <property type="match status" value="1"/>
</dbReference>
<dbReference type="SUPFAM" id="SSF46785">
    <property type="entry name" value="Winged helix' DNA-binding domain"/>
    <property type="match status" value="1"/>
</dbReference>
<dbReference type="GO" id="GO:0043565">
    <property type="term" value="F:sequence-specific DNA binding"/>
    <property type="evidence" value="ECO:0007669"/>
    <property type="project" value="InterPro"/>
</dbReference>
<evidence type="ECO:0000256" key="4">
    <source>
        <dbReference type="SAM" id="MobiDB-lite"/>
    </source>
</evidence>
<dbReference type="GO" id="GO:0005634">
    <property type="term" value="C:nucleus"/>
    <property type="evidence" value="ECO:0007669"/>
    <property type="project" value="UniProtKB-SubCell"/>
</dbReference>
<evidence type="ECO:0000256" key="1">
    <source>
        <dbReference type="ARBA" id="ARBA00004123"/>
    </source>
</evidence>
<dbReference type="Gene3D" id="1.10.10.10">
    <property type="entry name" value="Winged helix-like DNA-binding domain superfamily/Winged helix DNA-binding domain"/>
    <property type="match status" value="1"/>
</dbReference>
<dbReference type="OrthoDB" id="60033at2759"/>
<dbReference type="SMART" id="SM00415">
    <property type="entry name" value="HSF"/>
    <property type="match status" value="1"/>
</dbReference>
<keyword evidence="3" id="KW-0539">Nucleus</keyword>
<dbReference type="PANTHER" id="PTHR10015">
    <property type="entry name" value="HEAT SHOCK TRANSCRIPTION FACTOR"/>
    <property type="match status" value="1"/>
</dbReference>
<name>A0A1E7FGV5_9STRA</name>
<dbReference type="KEGG" id="fcy:FRACYDRAFT_237794"/>
<keyword evidence="7" id="KW-1185">Reference proteome</keyword>
<dbReference type="Proteomes" id="UP000095751">
    <property type="component" value="Unassembled WGS sequence"/>
</dbReference>
<dbReference type="InterPro" id="IPR036390">
    <property type="entry name" value="WH_DNA-bd_sf"/>
</dbReference>
<evidence type="ECO:0000313" key="6">
    <source>
        <dbReference type="EMBL" id="OEU17377.1"/>
    </source>
</evidence>
<sequence length="275" mass="30169">MNDTGEISCGKLNKLSFLKNKKNALLINKFLTKTFHMIEQCDQSIASWSTDGKSFIIRNVDSFSNLRENDRNNVCFAHEHFRQGQPELLHKITRITKSQEPSSSEMKSLKDDIFDLKKDIVSLSNRFDHRLQAMSSALEVDYKQRMNNLSHSYQALSALSAQILKSSQSVPVLSSEQQVRIVPLVSTSATNSSTSTGISKDEGKSVTPSYSNSKSSSCDVNHIDIHATTTNVGSNGAASTTVATTSSKTRTQSTLMCPLMTLSGIASAMMDNASK</sequence>
<dbReference type="AlphaFoldDB" id="A0A1E7FGV5"/>
<feature type="domain" description="HSF-type DNA-binding" evidence="5">
    <location>
        <begin position="26"/>
        <end position="95"/>
    </location>
</feature>
<gene>
    <name evidence="6" type="ORF">FRACYDRAFT_237794</name>
</gene>
<keyword evidence="2" id="KW-0238">DNA-binding</keyword>
<reference evidence="6 7" key="1">
    <citation type="submission" date="2016-09" db="EMBL/GenBank/DDBJ databases">
        <title>Extensive genetic diversity and differential bi-allelic expression allows diatom success in the polar Southern Ocean.</title>
        <authorList>
            <consortium name="DOE Joint Genome Institute"/>
            <person name="Mock T."/>
            <person name="Otillar R.P."/>
            <person name="Strauss J."/>
            <person name="Dupont C."/>
            <person name="Frickenhaus S."/>
            <person name="Maumus F."/>
            <person name="Mcmullan M."/>
            <person name="Sanges R."/>
            <person name="Schmutz J."/>
            <person name="Toseland A."/>
            <person name="Valas R."/>
            <person name="Veluchamy A."/>
            <person name="Ward B.J."/>
            <person name="Allen A."/>
            <person name="Barry K."/>
            <person name="Falciatore A."/>
            <person name="Ferrante M."/>
            <person name="Fortunato A.E."/>
            <person name="Gloeckner G."/>
            <person name="Gruber A."/>
            <person name="Hipkin R."/>
            <person name="Janech M."/>
            <person name="Kroth P."/>
            <person name="Leese F."/>
            <person name="Lindquist E."/>
            <person name="Lyon B.R."/>
            <person name="Martin J."/>
            <person name="Mayer C."/>
            <person name="Parker M."/>
            <person name="Quesneville H."/>
            <person name="Raymond J."/>
            <person name="Uhlig C."/>
            <person name="Valentin K.U."/>
            <person name="Worden A.Z."/>
            <person name="Armbrust E.V."/>
            <person name="Bowler C."/>
            <person name="Green B."/>
            <person name="Moulton V."/>
            <person name="Van Oosterhout C."/>
            <person name="Grigoriev I."/>
        </authorList>
    </citation>
    <scope>NUCLEOTIDE SEQUENCE [LARGE SCALE GENOMIC DNA]</scope>
    <source>
        <strain evidence="6 7">CCMP1102</strain>
    </source>
</reference>
<evidence type="ECO:0000256" key="3">
    <source>
        <dbReference type="ARBA" id="ARBA00023242"/>
    </source>
</evidence>
<dbReference type="InterPro" id="IPR036388">
    <property type="entry name" value="WH-like_DNA-bd_sf"/>
</dbReference>
<protein>
    <recommendedName>
        <fullName evidence="5">HSF-type DNA-binding domain-containing protein</fullName>
    </recommendedName>
</protein>
<dbReference type="EMBL" id="KV784357">
    <property type="protein sequence ID" value="OEU17377.1"/>
    <property type="molecule type" value="Genomic_DNA"/>
</dbReference>
<dbReference type="InterPro" id="IPR000232">
    <property type="entry name" value="HSF_DNA-bd"/>
</dbReference>
<organism evidence="6 7">
    <name type="scientific">Fragilariopsis cylindrus CCMP1102</name>
    <dbReference type="NCBI Taxonomy" id="635003"/>
    <lineage>
        <taxon>Eukaryota</taxon>
        <taxon>Sar</taxon>
        <taxon>Stramenopiles</taxon>
        <taxon>Ochrophyta</taxon>
        <taxon>Bacillariophyta</taxon>
        <taxon>Bacillariophyceae</taxon>
        <taxon>Bacillariophycidae</taxon>
        <taxon>Bacillariales</taxon>
        <taxon>Bacillariaceae</taxon>
        <taxon>Fragilariopsis</taxon>
    </lineage>
</organism>
<dbReference type="GO" id="GO:0003700">
    <property type="term" value="F:DNA-binding transcription factor activity"/>
    <property type="evidence" value="ECO:0007669"/>
    <property type="project" value="InterPro"/>
</dbReference>
<evidence type="ECO:0000313" key="7">
    <source>
        <dbReference type="Proteomes" id="UP000095751"/>
    </source>
</evidence>
<comment type="subcellular location">
    <subcellularLocation>
        <location evidence="1">Nucleus</location>
    </subcellularLocation>
</comment>
<dbReference type="InParanoid" id="A0A1E7FGV5"/>
<accession>A0A1E7FGV5</accession>
<evidence type="ECO:0000256" key="2">
    <source>
        <dbReference type="ARBA" id="ARBA00023125"/>
    </source>
</evidence>